<evidence type="ECO:0000256" key="4">
    <source>
        <dbReference type="ARBA" id="ARBA00023155"/>
    </source>
</evidence>
<keyword evidence="5" id="KW-0804">Transcription</keyword>
<name>A0A1A6G187_NEOLE</name>
<comment type="caution">
    <text evidence="11">The sequence shown here is derived from an EMBL/GenBank/DDBJ whole genome shotgun (WGS) entry which is preliminary data.</text>
</comment>
<feature type="region of interest" description="Disordered" evidence="9">
    <location>
        <begin position="175"/>
        <end position="213"/>
    </location>
</feature>
<dbReference type="EMBL" id="LZPO01108021">
    <property type="protein sequence ID" value="OBS59570.1"/>
    <property type="molecule type" value="Genomic_DNA"/>
</dbReference>
<feature type="compositionally biased region" description="Low complexity" evidence="9">
    <location>
        <begin position="178"/>
        <end position="189"/>
    </location>
</feature>
<evidence type="ECO:0000256" key="3">
    <source>
        <dbReference type="ARBA" id="ARBA00023125"/>
    </source>
</evidence>
<evidence type="ECO:0000256" key="2">
    <source>
        <dbReference type="ARBA" id="ARBA00023015"/>
    </source>
</evidence>
<keyword evidence="2" id="KW-0805">Transcription regulation</keyword>
<dbReference type="GO" id="GO:0035881">
    <property type="term" value="P:amacrine cell differentiation"/>
    <property type="evidence" value="ECO:0007669"/>
    <property type="project" value="UniProtKB-ARBA"/>
</dbReference>
<feature type="compositionally biased region" description="Low complexity" evidence="9">
    <location>
        <begin position="200"/>
        <end position="212"/>
    </location>
</feature>
<sequence length="246" mass="28072">MRRTPVVLLQSAVVSKALKAAFKNMEEAEGSLKETKDPNEKCTLIRERLDRNCKSRFLDSQKNRKGHLLPSASVKILRAWLYEHRFNPYPTGKEKQMLCKKTKLSYTQICNWFTNARRRLLPKILQENSNKLAYICQAAEVFQKQYISPSEEIKAQPNVQAEMQDLPLPICQESQKLSDPVSSPSQVVSEANSEEEGKFSSSEPLSSPASVLPEEKPDFSNFYMLVDVAVQKAAEMEEQKKQNFNP</sequence>
<evidence type="ECO:0000313" key="11">
    <source>
        <dbReference type="EMBL" id="OBS59570.1"/>
    </source>
</evidence>
<dbReference type="AlphaFoldDB" id="A0A1A6G187"/>
<dbReference type="GO" id="GO:0038092">
    <property type="term" value="P:nodal signaling pathway"/>
    <property type="evidence" value="ECO:0007669"/>
    <property type="project" value="UniProtKB-ARBA"/>
</dbReference>
<dbReference type="FunFam" id="1.10.10.60:FF:000059">
    <property type="entry name" value="TGFB-induced factor homeobox 1"/>
    <property type="match status" value="1"/>
</dbReference>
<evidence type="ECO:0000256" key="5">
    <source>
        <dbReference type="ARBA" id="ARBA00023163"/>
    </source>
</evidence>
<dbReference type="Gene3D" id="1.10.10.60">
    <property type="entry name" value="Homeodomain-like"/>
    <property type="match status" value="1"/>
</dbReference>
<accession>A0A1A6G187</accession>
<dbReference type="Pfam" id="PF05920">
    <property type="entry name" value="Homeobox_KN"/>
    <property type="match status" value="1"/>
</dbReference>
<dbReference type="PROSITE" id="PS50071">
    <property type="entry name" value="HOMEOBOX_2"/>
    <property type="match status" value="1"/>
</dbReference>
<evidence type="ECO:0000256" key="7">
    <source>
        <dbReference type="ARBA" id="ARBA00038021"/>
    </source>
</evidence>
<dbReference type="GO" id="GO:0010470">
    <property type="term" value="P:regulation of gastrulation"/>
    <property type="evidence" value="ECO:0007669"/>
    <property type="project" value="UniProtKB-ARBA"/>
</dbReference>
<gene>
    <name evidence="11" type="ORF">A6R68_09304</name>
</gene>
<dbReference type="InterPro" id="IPR009057">
    <property type="entry name" value="Homeodomain-like_sf"/>
</dbReference>
<comment type="similarity">
    <text evidence="7">Belongs to the TALE/TGIF homeobox family.</text>
</comment>
<dbReference type="GO" id="GO:0003677">
    <property type="term" value="F:DNA binding"/>
    <property type="evidence" value="ECO:0007669"/>
    <property type="project" value="UniProtKB-UniRule"/>
</dbReference>
<dbReference type="PANTHER" id="PTHR11850">
    <property type="entry name" value="HOMEOBOX PROTEIN TRANSCRIPTION FACTORS"/>
    <property type="match status" value="1"/>
</dbReference>
<proteinExistence type="inferred from homology"/>
<keyword evidence="12" id="KW-1185">Reference proteome</keyword>
<dbReference type="STRING" id="56216.A0A1A6G187"/>
<dbReference type="InterPro" id="IPR001356">
    <property type="entry name" value="HD"/>
</dbReference>
<dbReference type="GO" id="GO:0006355">
    <property type="term" value="P:regulation of DNA-templated transcription"/>
    <property type="evidence" value="ECO:0007669"/>
    <property type="project" value="InterPro"/>
</dbReference>
<evidence type="ECO:0000256" key="8">
    <source>
        <dbReference type="PROSITE-ProRule" id="PRU00108"/>
    </source>
</evidence>
<dbReference type="GO" id="GO:0005634">
    <property type="term" value="C:nucleus"/>
    <property type="evidence" value="ECO:0007669"/>
    <property type="project" value="UniProtKB-SubCell"/>
</dbReference>
<dbReference type="GO" id="GO:1902871">
    <property type="term" value="P:positive regulation of amacrine cell differentiation"/>
    <property type="evidence" value="ECO:0007669"/>
    <property type="project" value="UniProtKB-ARBA"/>
</dbReference>
<dbReference type="SUPFAM" id="SSF46689">
    <property type="entry name" value="Homeodomain-like"/>
    <property type="match status" value="1"/>
</dbReference>
<dbReference type="InterPro" id="IPR050224">
    <property type="entry name" value="TALE_homeobox"/>
</dbReference>
<keyword evidence="3 8" id="KW-0238">DNA-binding</keyword>
<keyword evidence="4 8" id="KW-0371">Homeobox</keyword>
<organism evidence="11 12">
    <name type="scientific">Neotoma lepida</name>
    <name type="common">Desert woodrat</name>
    <dbReference type="NCBI Taxonomy" id="56216"/>
    <lineage>
        <taxon>Eukaryota</taxon>
        <taxon>Metazoa</taxon>
        <taxon>Chordata</taxon>
        <taxon>Craniata</taxon>
        <taxon>Vertebrata</taxon>
        <taxon>Euteleostomi</taxon>
        <taxon>Mammalia</taxon>
        <taxon>Eutheria</taxon>
        <taxon>Euarchontoglires</taxon>
        <taxon>Glires</taxon>
        <taxon>Rodentia</taxon>
        <taxon>Myomorpha</taxon>
        <taxon>Muroidea</taxon>
        <taxon>Cricetidae</taxon>
        <taxon>Neotominae</taxon>
        <taxon>Neotoma</taxon>
    </lineage>
</organism>
<reference evidence="11 12" key="1">
    <citation type="submission" date="2016-06" db="EMBL/GenBank/DDBJ databases">
        <title>The Draft Genome Sequence and Annotation of the Desert Woodrat Neotoma lepida.</title>
        <authorList>
            <person name="Campbell M."/>
            <person name="Oakeson K.F."/>
            <person name="Yandell M."/>
            <person name="Halpert J.R."/>
            <person name="Dearing D."/>
        </authorList>
    </citation>
    <scope>NUCLEOTIDE SEQUENCE [LARGE SCALE GENOMIC DNA]</scope>
    <source>
        <strain evidence="11">417</strain>
        <tissue evidence="11">Liver</tissue>
    </source>
</reference>
<evidence type="ECO:0000256" key="1">
    <source>
        <dbReference type="ARBA" id="ARBA00004123"/>
    </source>
</evidence>
<dbReference type="CDD" id="cd00086">
    <property type="entry name" value="homeodomain"/>
    <property type="match status" value="1"/>
</dbReference>
<evidence type="ECO:0000313" key="12">
    <source>
        <dbReference type="Proteomes" id="UP000092124"/>
    </source>
</evidence>
<dbReference type="SMART" id="SM00389">
    <property type="entry name" value="HOX"/>
    <property type="match status" value="1"/>
</dbReference>
<feature type="DNA-binding region" description="Homeobox" evidence="8">
    <location>
        <begin position="62"/>
        <end position="124"/>
    </location>
</feature>
<dbReference type="OrthoDB" id="10056939at2759"/>
<keyword evidence="6 8" id="KW-0539">Nucleus</keyword>
<protein>
    <recommendedName>
        <fullName evidence="10">Homeobox domain-containing protein</fullName>
    </recommendedName>
</protein>
<dbReference type="Proteomes" id="UP000092124">
    <property type="component" value="Unassembled WGS sequence"/>
</dbReference>
<evidence type="ECO:0000256" key="6">
    <source>
        <dbReference type="ARBA" id="ARBA00023242"/>
    </source>
</evidence>
<evidence type="ECO:0000259" key="10">
    <source>
        <dbReference type="PROSITE" id="PS50071"/>
    </source>
</evidence>
<comment type="subcellular location">
    <subcellularLocation>
        <location evidence="1 8">Nucleus</location>
    </subcellularLocation>
</comment>
<feature type="domain" description="Homeobox" evidence="10">
    <location>
        <begin position="60"/>
        <end position="123"/>
    </location>
</feature>
<dbReference type="InterPro" id="IPR008422">
    <property type="entry name" value="KN_HD"/>
</dbReference>
<evidence type="ECO:0000256" key="9">
    <source>
        <dbReference type="SAM" id="MobiDB-lite"/>
    </source>
</evidence>